<dbReference type="GO" id="GO:0044550">
    <property type="term" value="P:secondary metabolite biosynthetic process"/>
    <property type="evidence" value="ECO:0007669"/>
    <property type="project" value="TreeGrafter"/>
</dbReference>
<dbReference type="SUPFAM" id="SSF54373">
    <property type="entry name" value="FAD-linked reductases, C-terminal domain"/>
    <property type="match status" value="1"/>
</dbReference>
<keyword evidence="3" id="KW-0325">Glycoprotein</keyword>
<dbReference type="InterPro" id="IPR012132">
    <property type="entry name" value="GMC_OxRdtase"/>
</dbReference>
<dbReference type="GO" id="GO:0050660">
    <property type="term" value="F:flavin adenine dinucleotide binding"/>
    <property type="evidence" value="ECO:0007669"/>
    <property type="project" value="InterPro"/>
</dbReference>
<evidence type="ECO:0000256" key="4">
    <source>
        <dbReference type="PIRSR" id="PIRSR000137-1"/>
    </source>
</evidence>
<keyword evidence="5" id="KW-0285">Flavoprotein</keyword>
<feature type="binding site" evidence="5">
    <location>
        <begin position="521"/>
        <end position="522"/>
    </location>
    <ligand>
        <name>FAD</name>
        <dbReference type="ChEBI" id="CHEBI:57692"/>
    </ligand>
</feature>
<keyword evidence="5" id="KW-0274">FAD</keyword>
<dbReference type="Proteomes" id="UP000054166">
    <property type="component" value="Unassembled WGS sequence"/>
</dbReference>
<feature type="binding site" evidence="5">
    <location>
        <begin position="566"/>
        <end position="567"/>
    </location>
    <ligand>
        <name>FAD</name>
        <dbReference type="ChEBI" id="CHEBI:57692"/>
    </ligand>
</feature>
<dbReference type="EMBL" id="KN833009">
    <property type="protein sequence ID" value="KIM79504.1"/>
    <property type="molecule type" value="Genomic_DNA"/>
</dbReference>
<dbReference type="InterPro" id="IPR036188">
    <property type="entry name" value="FAD/NAD-bd_sf"/>
</dbReference>
<dbReference type="InterPro" id="IPR007867">
    <property type="entry name" value="GMC_OxRtase_C"/>
</dbReference>
<dbReference type="SUPFAM" id="SSF51905">
    <property type="entry name" value="FAD/NAD(P)-binding domain"/>
    <property type="match status" value="1"/>
</dbReference>
<evidence type="ECO:0000259" key="7">
    <source>
        <dbReference type="Pfam" id="PF00732"/>
    </source>
</evidence>
<evidence type="ECO:0000256" key="2">
    <source>
        <dbReference type="ARBA" id="ARBA00010790"/>
    </source>
</evidence>
<keyword evidence="10" id="KW-1185">Reference proteome</keyword>
<evidence type="ECO:0000313" key="9">
    <source>
        <dbReference type="EMBL" id="KIM79504.1"/>
    </source>
</evidence>
<name>A0A0C3FIE6_PILCF</name>
<evidence type="ECO:0000313" key="10">
    <source>
        <dbReference type="Proteomes" id="UP000054166"/>
    </source>
</evidence>
<keyword evidence="6" id="KW-0732">Signal</keyword>
<dbReference type="OrthoDB" id="269227at2759"/>
<proteinExistence type="inferred from homology"/>
<feature type="domain" description="Glucose-methanol-choline oxidoreductase C-terminal" evidence="8">
    <location>
        <begin position="447"/>
        <end position="574"/>
    </location>
</feature>
<dbReference type="Gene3D" id="3.30.560.10">
    <property type="entry name" value="Glucose Oxidase, domain 3"/>
    <property type="match status" value="1"/>
</dbReference>
<feature type="active site" description="Proton donor" evidence="4">
    <location>
        <position position="522"/>
    </location>
</feature>
<reference evidence="10" key="2">
    <citation type="submission" date="2015-01" db="EMBL/GenBank/DDBJ databases">
        <title>Evolutionary Origins and Diversification of the Mycorrhizal Mutualists.</title>
        <authorList>
            <consortium name="DOE Joint Genome Institute"/>
            <consortium name="Mycorrhizal Genomics Consortium"/>
            <person name="Kohler A."/>
            <person name="Kuo A."/>
            <person name="Nagy L.G."/>
            <person name="Floudas D."/>
            <person name="Copeland A."/>
            <person name="Barry K.W."/>
            <person name="Cichocki N."/>
            <person name="Veneault-Fourrey C."/>
            <person name="LaButti K."/>
            <person name="Lindquist E.A."/>
            <person name="Lipzen A."/>
            <person name="Lundell T."/>
            <person name="Morin E."/>
            <person name="Murat C."/>
            <person name="Riley R."/>
            <person name="Ohm R."/>
            <person name="Sun H."/>
            <person name="Tunlid A."/>
            <person name="Henrissat B."/>
            <person name="Grigoriev I.V."/>
            <person name="Hibbett D.S."/>
            <person name="Martin F."/>
        </authorList>
    </citation>
    <scope>NUCLEOTIDE SEQUENCE [LARGE SCALE GENOMIC DNA]</scope>
    <source>
        <strain evidence="10">F 1598</strain>
    </source>
</reference>
<evidence type="ECO:0000259" key="8">
    <source>
        <dbReference type="Pfam" id="PF05199"/>
    </source>
</evidence>
<feature type="binding site" evidence="5">
    <location>
        <position position="116"/>
    </location>
    <ligand>
        <name>FAD</name>
        <dbReference type="ChEBI" id="CHEBI:57692"/>
    </ligand>
</feature>
<dbReference type="PIRSF" id="PIRSF000137">
    <property type="entry name" value="Alcohol_oxidase"/>
    <property type="match status" value="1"/>
</dbReference>
<feature type="signal peptide" evidence="6">
    <location>
        <begin position="1"/>
        <end position="21"/>
    </location>
</feature>
<evidence type="ECO:0000256" key="5">
    <source>
        <dbReference type="PIRSR" id="PIRSR000137-2"/>
    </source>
</evidence>
<dbReference type="InterPro" id="IPR000172">
    <property type="entry name" value="GMC_OxRdtase_N"/>
</dbReference>
<protein>
    <submittedName>
        <fullName evidence="9">GMC oxidoreductase</fullName>
    </submittedName>
</protein>
<feature type="domain" description="Glucose-methanol-choline oxidoreductase N-terminal" evidence="7">
    <location>
        <begin position="26"/>
        <end position="349"/>
    </location>
</feature>
<comment type="similarity">
    <text evidence="2">Belongs to the GMC oxidoreductase family.</text>
</comment>
<dbReference type="HOGENOM" id="CLU_002865_6_3_1"/>
<evidence type="ECO:0000256" key="3">
    <source>
        <dbReference type="ARBA" id="ARBA00023180"/>
    </source>
</evidence>
<feature type="chain" id="PRO_5002174442" evidence="6">
    <location>
        <begin position="22"/>
        <end position="585"/>
    </location>
</feature>
<reference evidence="9 10" key="1">
    <citation type="submission" date="2014-04" db="EMBL/GenBank/DDBJ databases">
        <authorList>
            <consortium name="DOE Joint Genome Institute"/>
            <person name="Kuo A."/>
            <person name="Tarkka M."/>
            <person name="Buscot F."/>
            <person name="Kohler A."/>
            <person name="Nagy L.G."/>
            <person name="Floudas D."/>
            <person name="Copeland A."/>
            <person name="Barry K.W."/>
            <person name="Cichocki N."/>
            <person name="Veneault-Fourrey C."/>
            <person name="LaButti K."/>
            <person name="Lindquist E.A."/>
            <person name="Lipzen A."/>
            <person name="Lundell T."/>
            <person name="Morin E."/>
            <person name="Murat C."/>
            <person name="Sun H."/>
            <person name="Tunlid A."/>
            <person name="Henrissat B."/>
            <person name="Grigoriev I.V."/>
            <person name="Hibbett D.S."/>
            <person name="Martin F."/>
            <person name="Nordberg H.P."/>
            <person name="Cantor M.N."/>
            <person name="Hua S.X."/>
        </authorList>
    </citation>
    <scope>NUCLEOTIDE SEQUENCE [LARGE SCALE GENOMIC DNA]</scope>
    <source>
        <strain evidence="9 10">F 1598</strain>
    </source>
</reference>
<dbReference type="Pfam" id="PF05199">
    <property type="entry name" value="GMC_oxred_C"/>
    <property type="match status" value="1"/>
</dbReference>
<evidence type="ECO:0000256" key="1">
    <source>
        <dbReference type="ARBA" id="ARBA00001974"/>
    </source>
</evidence>
<gene>
    <name evidence="9" type="ORF">PILCRDRAFT_10334</name>
</gene>
<organism evidence="9 10">
    <name type="scientific">Piloderma croceum (strain F 1598)</name>
    <dbReference type="NCBI Taxonomy" id="765440"/>
    <lineage>
        <taxon>Eukaryota</taxon>
        <taxon>Fungi</taxon>
        <taxon>Dikarya</taxon>
        <taxon>Basidiomycota</taxon>
        <taxon>Agaricomycotina</taxon>
        <taxon>Agaricomycetes</taxon>
        <taxon>Agaricomycetidae</taxon>
        <taxon>Atheliales</taxon>
        <taxon>Atheliaceae</taxon>
        <taxon>Piloderma</taxon>
    </lineage>
</organism>
<evidence type="ECO:0000256" key="6">
    <source>
        <dbReference type="SAM" id="SignalP"/>
    </source>
</evidence>
<dbReference type="PANTHER" id="PTHR11552">
    <property type="entry name" value="GLUCOSE-METHANOL-CHOLINE GMC OXIDOREDUCTASE"/>
    <property type="match status" value="1"/>
</dbReference>
<dbReference type="Pfam" id="PF00732">
    <property type="entry name" value="GMC_oxred_N"/>
    <property type="match status" value="1"/>
</dbReference>
<dbReference type="InParanoid" id="A0A0C3FIE6"/>
<dbReference type="Gene3D" id="3.50.50.60">
    <property type="entry name" value="FAD/NAD(P)-binding domain"/>
    <property type="match status" value="1"/>
</dbReference>
<dbReference type="GO" id="GO:0016614">
    <property type="term" value="F:oxidoreductase activity, acting on CH-OH group of donors"/>
    <property type="evidence" value="ECO:0007669"/>
    <property type="project" value="InterPro"/>
</dbReference>
<dbReference type="STRING" id="765440.A0A0C3FIE6"/>
<feature type="active site" description="Proton acceptor" evidence="4">
    <location>
        <position position="565"/>
    </location>
</feature>
<dbReference type="AlphaFoldDB" id="A0A0C3FIE6"/>
<sequence length="585" mass="63497">MALGLRFFVIALAASSTLTAAVLQSYDYIVIGAGTAGATIAARIVEDPSVTVAVLEASDSSAENNPLAFIPGADTISIGSSPLDTVSYDWNFVTIPQTGAANRKMHYARGKGIGGTLQHNFMIYQRPTSDSFSYWINATNGTDFLPGWSWNDVYPYFIKSIILSPPDNSLHRAAATLKYNSIPAAYPETDNTKVPLPIGFANFAFEYSATLQSAFNELQYPNALDFSSSTLNGVQYDTSTLDHSNGHCSSSQYFINNAQKLSNLHIITNTMAQKINFDSNKTAISVTYTSLLSTVMINVTREVIVSAGVFQSPQLLMLSGIGPSAQLQKFNIPVLVDLPGVGQNLQDHVFFSPGYEINPSIYQFGHETQILNLLVADFLGWQKLNETFISTKPELSVLSTYPPLWPHIEYISAGGLIGKFTDLLVANAAPALINKFYYLLLGALVAPQSRRSVTLASNSASTLPVIDLQQTKQFQLRCSGRSAEFSIPLHLCRSEITARNSSQSTDAQLLSVIQNSLQSVWHASCTCAMQPRSNNGVLDPYLRAYGVNGVHVVDASSFPSLLPGHPQSVVYMLAERAAVMRPLTG</sequence>
<accession>A0A0C3FIE6</accession>
<dbReference type="PANTHER" id="PTHR11552:SF138">
    <property type="entry name" value="DEHYDROGENASE PKFF-RELATED"/>
    <property type="match status" value="1"/>
</dbReference>
<comment type="cofactor">
    <cofactor evidence="1 5">
        <name>FAD</name>
        <dbReference type="ChEBI" id="CHEBI:57692"/>
    </cofactor>
</comment>